<dbReference type="RefSeq" id="WP_139757295.1">
    <property type="nucleotide sequence ID" value="NZ_CP039852.1"/>
</dbReference>
<protein>
    <recommendedName>
        <fullName evidence="2">2-amino-4-hydroxy-6-hydroxymethyldihydropteridine diphosphokinase</fullName>
        <ecNumber evidence="2">2.7.6.3</ecNumber>
    </recommendedName>
</protein>
<gene>
    <name evidence="9" type="primary">folK</name>
    <name evidence="9" type="ORF">FBQ74_14260</name>
</gene>
<keyword evidence="7" id="KW-0289">Folate biosynthesis</keyword>
<proteinExistence type="predicted"/>
<dbReference type="PANTHER" id="PTHR43071">
    <property type="entry name" value="2-AMINO-4-HYDROXY-6-HYDROXYMETHYLDIHYDROPTERIDINE PYROPHOSPHOKINASE"/>
    <property type="match status" value="1"/>
</dbReference>
<dbReference type="UniPathway" id="UPA00077">
    <property type="reaction ID" value="UER00155"/>
</dbReference>
<evidence type="ECO:0000256" key="7">
    <source>
        <dbReference type="ARBA" id="ARBA00022909"/>
    </source>
</evidence>
<dbReference type="EMBL" id="CP039852">
    <property type="protein sequence ID" value="QCZ94557.1"/>
    <property type="molecule type" value="Genomic_DNA"/>
</dbReference>
<dbReference type="KEGG" id="salk:FBQ74_14260"/>
<keyword evidence="5 9" id="KW-0418">Kinase</keyword>
<keyword evidence="10" id="KW-1185">Reference proteome</keyword>
<evidence type="ECO:0000259" key="8">
    <source>
        <dbReference type="Pfam" id="PF01288"/>
    </source>
</evidence>
<dbReference type="AlphaFoldDB" id="A0A5B7YFT3"/>
<dbReference type="SUPFAM" id="SSF55083">
    <property type="entry name" value="6-hydroxymethyl-7,8-dihydropterin pyrophosphokinase, HPPK"/>
    <property type="match status" value="1"/>
</dbReference>
<dbReference type="NCBIfam" id="TIGR01498">
    <property type="entry name" value="folK"/>
    <property type="match status" value="1"/>
</dbReference>
<organism evidence="9 10">
    <name type="scientific">Salinimonas iocasae</name>
    <dbReference type="NCBI Taxonomy" id="2572577"/>
    <lineage>
        <taxon>Bacteria</taxon>
        <taxon>Pseudomonadati</taxon>
        <taxon>Pseudomonadota</taxon>
        <taxon>Gammaproteobacteria</taxon>
        <taxon>Alteromonadales</taxon>
        <taxon>Alteromonadaceae</taxon>
        <taxon>Alteromonas/Salinimonas group</taxon>
        <taxon>Salinimonas</taxon>
    </lineage>
</organism>
<name>A0A5B7YFT3_9ALTE</name>
<accession>A0A5B7YFT3</accession>
<dbReference type="Proteomes" id="UP000304912">
    <property type="component" value="Chromosome"/>
</dbReference>
<reference evidence="9 10" key="1">
    <citation type="submission" date="2019-04" db="EMBL/GenBank/DDBJ databases">
        <title>Salinimonas iocasae sp. nov., a halophilic bacterium isolated from the outer tube casing of tubeworms in Okinawa Trough.</title>
        <authorList>
            <person name="Zhang H."/>
            <person name="Wang H."/>
            <person name="Li C."/>
        </authorList>
    </citation>
    <scope>NUCLEOTIDE SEQUENCE [LARGE SCALE GENOMIC DNA]</scope>
    <source>
        <strain evidence="9 10">KX18D6</strain>
    </source>
</reference>
<evidence type="ECO:0000313" key="9">
    <source>
        <dbReference type="EMBL" id="QCZ94557.1"/>
    </source>
</evidence>
<dbReference type="InterPro" id="IPR000550">
    <property type="entry name" value="Hppk"/>
</dbReference>
<evidence type="ECO:0000256" key="6">
    <source>
        <dbReference type="ARBA" id="ARBA00022840"/>
    </source>
</evidence>
<evidence type="ECO:0000256" key="3">
    <source>
        <dbReference type="ARBA" id="ARBA00022679"/>
    </source>
</evidence>
<evidence type="ECO:0000256" key="2">
    <source>
        <dbReference type="ARBA" id="ARBA00013253"/>
    </source>
</evidence>
<dbReference type="GO" id="GO:0046654">
    <property type="term" value="P:tetrahydrofolate biosynthetic process"/>
    <property type="evidence" value="ECO:0007669"/>
    <property type="project" value="UniProtKB-UniPathway"/>
</dbReference>
<dbReference type="Gene3D" id="3.30.70.560">
    <property type="entry name" value="7,8-Dihydro-6-hydroxymethylpterin-pyrophosphokinase HPPK"/>
    <property type="match status" value="1"/>
</dbReference>
<dbReference type="InterPro" id="IPR035907">
    <property type="entry name" value="Hppk_sf"/>
</dbReference>
<dbReference type="GO" id="GO:0046656">
    <property type="term" value="P:folic acid biosynthetic process"/>
    <property type="evidence" value="ECO:0007669"/>
    <property type="project" value="UniProtKB-KW"/>
</dbReference>
<dbReference type="Pfam" id="PF01288">
    <property type="entry name" value="HPPK"/>
    <property type="match status" value="1"/>
</dbReference>
<evidence type="ECO:0000256" key="1">
    <source>
        <dbReference type="ARBA" id="ARBA00005051"/>
    </source>
</evidence>
<comment type="pathway">
    <text evidence="1">Cofactor biosynthesis; tetrahydrofolate biosynthesis; 2-amino-4-hydroxy-6-hydroxymethyl-7,8-dihydropteridine diphosphate from 7,8-dihydroneopterin triphosphate: step 4/4.</text>
</comment>
<dbReference type="EC" id="2.7.6.3" evidence="2"/>
<feature type="domain" description="7,8-dihydro-6-hydroxymethylpterin-pyrophosphokinase" evidence="8">
    <location>
        <begin position="7"/>
        <end position="130"/>
    </location>
</feature>
<evidence type="ECO:0000313" key="10">
    <source>
        <dbReference type="Proteomes" id="UP000304912"/>
    </source>
</evidence>
<keyword evidence="6" id="KW-0067">ATP-binding</keyword>
<dbReference type="OrthoDB" id="9790168at2"/>
<keyword evidence="4" id="KW-0547">Nucleotide-binding</keyword>
<sequence length="165" mass="19027">MLNKILISVGSNIERARHTREGVAALKTHFKDVQCSSVYESEAVGFDGETFYNLVVSAFTDLSVAQVNDRLKAIERDHGRTHSEKKFCSRTLDLDLLTFNNVVTSQPVTLPREEILYNAFVLRPLAELVPDDIHPAENKTYQYLWQQFENKDQPLWPVVFDWRDV</sequence>
<keyword evidence="3 9" id="KW-0808">Transferase</keyword>
<dbReference type="PANTHER" id="PTHR43071:SF2">
    <property type="entry name" value="2-AMINO-4-HYDROXY-6-HYDROXYMETHYLDIHYDROPTERIDINE PYROPHOSPHOKINASE"/>
    <property type="match status" value="1"/>
</dbReference>
<dbReference type="CDD" id="cd00483">
    <property type="entry name" value="HPPK"/>
    <property type="match status" value="1"/>
</dbReference>
<dbReference type="GO" id="GO:0003848">
    <property type="term" value="F:2-amino-4-hydroxy-6-hydroxymethyldihydropteridine diphosphokinase activity"/>
    <property type="evidence" value="ECO:0007669"/>
    <property type="project" value="UniProtKB-EC"/>
</dbReference>
<dbReference type="GO" id="GO:0005524">
    <property type="term" value="F:ATP binding"/>
    <property type="evidence" value="ECO:0007669"/>
    <property type="project" value="UniProtKB-KW"/>
</dbReference>
<dbReference type="GO" id="GO:0016301">
    <property type="term" value="F:kinase activity"/>
    <property type="evidence" value="ECO:0007669"/>
    <property type="project" value="UniProtKB-KW"/>
</dbReference>
<evidence type="ECO:0000256" key="4">
    <source>
        <dbReference type="ARBA" id="ARBA00022741"/>
    </source>
</evidence>
<evidence type="ECO:0000256" key="5">
    <source>
        <dbReference type="ARBA" id="ARBA00022777"/>
    </source>
</evidence>